<keyword evidence="1" id="KW-0472">Membrane</keyword>
<evidence type="ECO:0000313" key="2">
    <source>
        <dbReference type="EMBL" id="ATF06831.1"/>
    </source>
</evidence>
<name>A0AAD0EDZ0_9RHOB</name>
<gene>
    <name evidence="2" type="ORF">PhaeoP63_02779</name>
</gene>
<accession>A0AAD0EDZ0</accession>
<evidence type="ECO:0000256" key="1">
    <source>
        <dbReference type="SAM" id="Phobius"/>
    </source>
</evidence>
<organism evidence="2 3">
    <name type="scientific">Phaeobacter gallaeciensis</name>
    <dbReference type="NCBI Taxonomy" id="60890"/>
    <lineage>
        <taxon>Bacteria</taxon>
        <taxon>Pseudomonadati</taxon>
        <taxon>Pseudomonadota</taxon>
        <taxon>Alphaproteobacteria</taxon>
        <taxon>Rhodobacterales</taxon>
        <taxon>Roseobacteraceae</taxon>
        <taxon>Phaeobacter</taxon>
    </lineage>
</organism>
<feature type="transmembrane region" description="Helical" evidence="1">
    <location>
        <begin position="124"/>
        <end position="148"/>
    </location>
</feature>
<evidence type="ECO:0000313" key="3">
    <source>
        <dbReference type="Proteomes" id="UP000217545"/>
    </source>
</evidence>
<dbReference type="AlphaFoldDB" id="A0AAD0EDZ0"/>
<reference evidence="2 3" key="1">
    <citation type="journal article" date="2017" name="Front. Microbiol.">
        <title>Phaeobacter piscinae sp. nov., a species of the Roseobacter group and potential aquaculture probiont.</title>
        <authorList>
            <person name="Sonnenschein E.C."/>
            <person name="Phippen C.B.W."/>
            <person name="Nielsen K.F."/>
            <person name="Mateiu R.V."/>
            <person name="Melchiorsen J."/>
            <person name="Gram L."/>
            <person name="Overmann J."/>
            <person name="Freese H.M."/>
        </authorList>
    </citation>
    <scope>NUCLEOTIDE SEQUENCE [LARGE SCALE GENOMIC DNA]</scope>
    <source>
        <strain evidence="2 3">P63</strain>
    </source>
</reference>
<keyword evidence="1" id="KW-1133">Transmembrane helix</keyword>
<keyword evidence="1" id="KW-0812">Transmembrane</keyword>
<dbReference type="Proteomes" id="UP000217545">
    <property type="component" value="Chromosome"/>
</dbReference>
<sequence length="153" mass="17245">MIVQGANGSYKPKYQVKDGEVLQVLRFVASSASAHSRQNSLAYIEKQGFSTNPVNSESLLRFYLNYLVEKGWLEKDPKAGGGIHFFNEDTRKISLIGYELSMAGQDYLNEQNKKVWYRAWSRQLLTNLPTIVVSVVASLAVSWAVYYFGAPKP</sequence>
<protein>
    <submittedName>
        <fullName evidence="2">Uncharacterized protein</fullName>
    </submittedName>
</protein>
<proteinExistence type="predicted"/>
<dbReference type="EMBL" id="CP010784">
    <property type="protein sequence ID" value="ATF06831.1"/>
    <property type="molecule type" value="Genomic_DNA"/>
</dbReference>